<protein>
    <recommendedName>
        <fullName evidence="2">PiggyBac transposable element-derived protein domain-containing protein</fullName>
    </recommendedName>
</protein>
<dbReference type="InterPro" id="IPR029526">
    <property type="entry name" value="PGBD"/>
</dbReference>
<dbReference type="Pfam" id="PF13843">
    <property type="entry name" value="DDE_Tnp_1_7"/>
    <property type="match status" value="1"/>
</dbReference>
<accession>A0ABQ9HDR5</accession>
<evidence type="ECO:0000259" key="2">
    <source>
        <dbReference type="Pfam" id="PF13843"/>
    </source>
</evidence>
<gene>
    <name evidence="3" type="ORF">PR048_014189</name>
</gene>
<organism evidence="3 4">
    <name type="scientific">Dryococelus australis</name>
    <dbReference type="NCBI Taxonomy" id="614101"/>
    <lineage>
        <taxon>Eukaryota</taxon>
        <taxon>Metazoa</taxon>
        <taxon>Ecdysozoa</taxon>
        <taxon>Arthropoda</taxon>
        <taxon>Hexapoda</taxon>
        <taxon>Insecta</taxon>
        <taxon>Pterygota</taxon>
        <taxon>Neoptera</taxon>
        <taxon>Polyneoptera</taxon>
        <taxon>Phasmatodea</taxon>
        <taxon>Verophasmatodea</taxon>
        <taxon>Anareolatae</taxon>
        <taxon>Phasmatidae</taxon>
        <taxon>Eurycanthinae</taxon>
        <taxon>Dryococelus</taxon>
    </lineage>
</organism>
<dbReference type="PANTHER" id="PTHR46599:SF3">
    <property type="entry name" value="PIGGYBAC TRANSPOSABLE ELEMENT-DERIVED PROTEIN 4"/>
    <property type="match status" value="1"/>
</dbReference>
<feature type="region of interest" description="Disordered" evidence="1">
    <location>
        <begin position="1"/>
        <end position="32"/>
    </location>
</feature>
<reference evidence="3 4" key="1">
    <citation type="submission" date="2023-02" db="EMBL/GenBank/DDBJ databases">
        <title>LHISI_Scaffold_Assembly.</title>
        <authorList>
            <person name="Stuart O.P."/>
            <person name="Cleave R."/>
            <person name="Magrath M.J.L."/>
            <person name="Mikheyev A.S."/>
        </authorList>
    </citation>
    <scope>NUCLEOTIDE SEQUENCE [LARGE SCALE GENOMIC DNA]</scope>
    <source>
        <strain evidence="3">Daus_M_001</strain>
        <tissue evidence="3">Leg muscle</tissue>
    </source>
</reference>
<evidence type="ECO:0000313" key="4">
    <source>
        <dbReference type="Proteomes" id="UP001159363"/>
    </source>
</evidence>
<proteinExistence type="predicted"/>
<feature type="domain" description="PiggyBac transposable element-derived protein" evidence="2">
    <location>
        <begin position="80"/>
        <end position="275"/>
    </location>
</feature>
<dbReference type="EMBL" id="JARBHB010000005">
    <property type="protein sequence ID" value="KAJ8882382.1"/>
    <property type="molecule type" value="Genomic_DNA"/>
</dbReference>
<comment type="caution">
    <text evidence="3">The sequence shown here is derived from an EMBL/GenBank/DDBJ whole genome shotgun (WGS) entry which is preliminary data.</text>
</comment>
<evidence type="ECO:0000256" key="1">
    <source>
        <dbReference type="SAM" id="MobiDB-lite"/>
    </source>
</evidence>
<dbReference type="PANTHER" id="PTHR46599">
    <property type="entry name" value="PIGGYBAC TRANSPOSABLE ELEMENT-DERIVED PROTEIN 4"/>
    <property type="match status" value="1"/>
</dbReference>
<evidence type="ECO:0000313" key="3">
    <source>
        <dbReference type="EMBL" id="KAJ8882382.1"/>
    </source>
</evidence>
<feature type="non-terminal residue" evidence="3">
    <location>
        <position position="415"/>
    </location>
</feature>
<dbReference type="Proteomes" id="UP001159363">
    <property type="component" value="Chromosome 4"/>
</dbReference>
<name>A0ABQ9HDR5_9NEOP</name>
<sequence length="415" mass="47245">MESEDDLGIEFSESESESASELSSEDEIGSSESFEDILASARQWVQINTSAELPPAPPRYPFLGEPAIHFEFSPDDDITLYLSVFHDGELLNIVVTETNRYTSDKDIPQWKATSIDEMQTFICVILQSMGGGGNATRCIGVSNLQLQLHFFRQVLGYKLLLQLKKCLHFSDSSVYVPLNHPQSSVYTPERDVTIDESLILYKGRLGWVQYMPLIRARFGIKTFMICESLSGKCTHFHKEFENFPQRTQIVLILMKPLMNKDYCLTVDNSIITVHLNLLTAPMSMVLCTRKEETCHQHFAAKKLEKVKLQFLSKRESGRQKGCLHDVQMVTVQNTIEQWLAFPISESCRTKKIKHHPTRLCGMCSRVRDSKGKKARRESLDVCEDCDVALCIVPCFKAFHTATNIKNQLGTHKYSK</sequence>
<keyword evidence="4" id="KW-1185">Reference proteome</keyword>